<accession>A0A397YIG5</accession>
<feature type="region of interest" description="Disordered" evidence="1">
    <location>
        <begin position="1"/>
        <end position="54"/>
    </location>
</feature>
<gene>
    <name evidence="2" type="ORF">BRARA_G00599</name>
</gene>
<name>A0A397YIG5_BRACM</name>
<protein>
    <submittedName>
        <fullName evidence="2">Uncharacterized protein</fullName>
    </submittedName>
</protein>
<organism evidence="2 3">
    <name type="scientific">Brassica campestris</name>
    <name type="common">Field mustard</name>
    <dbReference type="NCBI Taxonomy" id="3711"/>
    <lineage>
        <taxon>Eukaryota</taxon>
        <taxon>Viridiplantae</taxon>
        <taxon>Streptophyta</taxon>
        <taxon>Embryophyta</taxon>
        <taxon>Tracheophyta</taxon>
        <taxon>Spermatophyta</taxon>
        <taxon>Magnoliopsida</taxon>
        <taxon>eudicotyledons</taxon>
        <taxon>Gunneridae</taxon>
        <taxon>Pentapetalae</taxon>
        <taxon>rosids</taxon>
        <taxon>malvids</taxon>
        <taxon>Brassicales</taxon>
        <taxon>Brassicaceae</taxon>
        <taxon>Brassiceae</taxon>
        <taxon>Brassica</taxon>
    </lineage>
</organism>
<sequence>MFKLQNRQRRMGKKSSSRGQRREEREHEDMWAKEIQRQRGNGKREGTRRMIFFP</sequence>
<dbReference type="EMBL" id="CM010634">
    <property type="protein sequence ID" value="RID53181.1"/>
    <property type="molecule type" value="Genomic_DNA"/>
</dbReference>
<proteinExistence type="predicted"/>
<reference evidence="2 3" key="1">
    <citation type="submission" date="2018-06" db="EMBL/GenBank/DDBJ databases">
        <title>WGS assembly of Brassica rapa FPsc.</title>
        <authorList>
            <person name="Bowman J."/>
            <person name="Kohchi T."/>
            <person name="Yamato K."/>
            <person name="Jenkins J."/>
            <person name="Shu S."/>
            <person name="Ishizaki K."/>
            <person name="Yamaoka S."/>
            <person name="Nishihama R."/>
            <person name="Nakamura Y."/>
            <person name="Berger F."/>
            <person name="Adam C."/>
            <person name="Aki S."/>
            <person name="Althoff F."/>
            <person name="Araki T."/>
            <person name="Arteaga-Vazquez M."/>
            <person name="Balasubrmanian S."/>
            <person name="Bauer D."/>
            <person name="Boehm C."/>
            <person name="Briginshaw L."/>
            <person name="Caballero-Perez J."/>
            <person name="Catarino B."/>
            <person name="Chen F."/>
            <person name="Chiyoda S."/>
            <person name="Chovatia M."/>
            <person name="Davies K."/>
            <person name="Delmans M."/>
            <person name="Demura T."/>
            <person name="Dierschke T."/>
            <person name="Dolan L."/>
            <person name="Dorantes-Acosta A."/>
            <person name="Eklund D."/>
            <person name="Florent S."/>
            <person name="Flores-Sandoval E."/>
            <person name="Fujiyama A."/>
            <person name="Fukuzawa H."/>
            <person name="Galik B."/>
            <person name="Grimanelli D."/>
            <person name="Grimwood J."/>
            <person name="Grossniklaus U."/>
            <person name="Hamada T."/>
            <person name="Haseloff J."/>
            <person name="Hetherington A."/>
            <person name="Higo A."/>
            <person name="Hirakawa Y."/>
            <person name="Hundley H."/>
            <person name="Ikeda Y."/>
            <person name="Inoue K."/>
            <person name="Inoue S."/>
            <person name="Ishida S."/>
            <person name="Jia Q."/>
            <person name="Kakita M."/>
            <person name="Kanazawa T."/>
            <person name="Kawai Y."/>
            <person name="Kawashima T."/>
            <person name="Kennedy M."/>
            <person name="Kinose K."/>
            <person name="Kinoshita T."/>
            <person name="Kohara Y."/>
            <person name="Koide E."/>
            <person name="Komatsu K."/>
            <person name="Kopischke S."/>
            <person name="Kubo M."/>
            <person name="Kyozuka J."/>
            <person name="Lagercrantz U."/>
            <person name="Lin S."/>
            <person name="Lindquist E."/>
            <person name="Lipzen A."/>
            <person name="Lu C."/>
            <person name="Luna E."/>
            <person name="Martienssen R."/>
            <person name="Minamino N."/>
            <person name="Mizutani M."/>
            <person name="Mizutani M."/>
            <person name="Mochizuki N."/>
            <person name="Monte I."/>
            <person name="Mosher R."/>
            <person name="Nagasaki H."/>
            <person name="Nakagami H."/>
            <person name="Naramoto S."/>
            <person name="Nishitani K."/>
            <person name="Ohtani M."/>
            <person name="Okamoto T."/>
            <person name="Okumura M."/>
            <person name="Phillips J."/>
            <person name="Pollak B."/>
            <person name="Reinders A."/>
            <person name="Roevekamp M."/>
            <person name="Sano R."/>
            <person name="Sawa S."/>
            <person name="Schmid M."/>
            <person name="Shirakawa M."/>
            <person name="Solano R."/>
            <person name="Spunde A."/>
            <person name="Suetsugu N."/>
            <person name="Sugano S."/>
            <person name="Sugiyama A."/>
            <person name="Sun R."/>
            <person name="Suzuki Y."/>
            <person name="Takenaka M."/>
            <person name="Takezawa D."/>
            <person name="Tomogane H."/>
            <person name="Tsuzuki M."/>
            <person name="Ueda T."/>
            <person name="Umeda M."/>
            <person name="Ward J."/>
            <person name="Watanabe Y."/>
            <person name="Yazaki K."/>
            <person name="Yokoyama R."/>
            <person name="Yoshitake Y."/>
            <person name="Yotsui I."/>
            <person name="Zachgo S."/>
            <person name="Schmutz J."/>
        </authorList>
    </citation>
    <scope>NUCLEOTIDE SEQUENCE [LARGE SCALE GENOMIC DNA]</scope>
    <source>
        <strain evidence="3">cv. B-3</strain>
    </source>
</reference>
<evidence type="ECO:0000313" key="2">
    <source>
        <dbReference type="EMBL" id="RID53181.1"/>
    </source>
</evidence>
<feature type="compositionally biased region" description="Basic and acidic residues" evidence="1">
    <location>
        <begin position="20"/>
        <end position="48"/>
    </location>
</feature>
<dbReference type="AlphaFoldDB" id="A0A397YIG5"/>
<evidence type="ECO:0000256" key="1">
    <source>
        <dbReference type="SAM" id="MobiDB-lite"/>
    </source>
</evidence>
<evidence type="ECO:0000313" key="3">
    <source>
        <dbReference type="Proteomes" id="UP000264353"/>
    </source>
</evidence>
<feature type="compositionally biased region" description="Basic residues" evidence="1">
    <location>
        <begin position="1"/>
        <end position="16"/>
    </location>
</feature>
<dbReference type="Proteomes" id="UP000264353">
    <property type="component" value="Chromosome A7"/>
</dbReference>